<dbReference type="RefSeq" id="WP_369743956.1">
    <property type="nucleotide sequence ID" value="NZ_CP165718.1"/>
</dbReference>
<feature type="transmembrane region" description="Helical" evidence="1">
    <location>
        <begin position="30"/>
        <end position="48"/>
    </location>
</feature>
<dbReference type="EMBL" id="CP165718">
    <property type="protein sequence ID" value="XDV10545.1"/>
    <property type="molecule type" value="Genomic_DNA"/>
</dbReference>
<keyword evidence="1" id="KW-0472">Membrane</keyword>
<accession>A0AB39X932</accession>
<name>A0AB39X932_9GAMM</name>
<feature type="transmembrane region" description="Helical" evidence="1">
    <location>
        <begin position="6"/>
        <end position="23"/>
    </location>
</feature>
<organism evidence="2">
    <name type="scientific">Pseudidiomarina sp. PP-1MA</name>
    <dbReference type="NCBI Taxonomy" id="3237706"/>
    <lineage>
        <taxon>Bacteria</taxon>
        <taxon>Pseudomonadati</taxon>
        <taxon>Pseudomonadota</taxon>
        <taxon>Gammaproteobacteria</taxon>
        <taxon>Alteromonadales</taxon>
        <taxon>Idiomarinaceae</taxon>
        <taxon>Pseudidiomarina</taxon>
    </lineage>
</organism>
<protein>
    <submittedName>
        <fullName evidence="2">Uncharacterized protein</fullName>
    </submittedName>
</protein>
<feature type="transmembrane region" description="Helical" evidence="1">
    <location>
        <begin position="95"/>
        <end position="115"/>
    </location>
</feature>
<proteinExistence type="predicted"/>
<feature type="transmembrane region" description="Helical" evidence="1">
    <location>
        <begin position="60"/>
        <end position="83"/>
    </location>
</feature>
<keyword evidence="1" id="KW-1133">Transmembrane helix</keyword>
<evidence type="ECO:0000313" key="2">
    <source>
        <dbReference type="EMBL" id="XDV10545.1"/>
    </source>
</evidence>
<keyword evidence="1" id="KW-0812">Transmembrane</keyword>
<reference evidence="2" key="1">
    <citation type="submission" date="2024-07" db="EMBL/GenBank/DDBJ databases">
        <title>Whole genome sequence of bacterial strains from algal surface.</title>
        <authorList>
            <person name="Kumar P."/>
        </authorList>
    </citation>
    <scope>NUCLEOTIDE SEQUENCE</scope>
    <source>
        <strain evidence="2">PP-1MA</strain>
    </source>
</reference>
<gene>
    <name evidence="2" type="ORF">AB8S08_05020</name>
</gene>
<sequence length="123" mass="13824">MAILFFTVFIVTFCWLELLYLALNRFGKVATVGVSVLGVTAGFLYSYYGVTDYTRDTKAVPLVVFSILAYLIPAIVLYFIALFTKHFSVSSRHTWAAVIGFINCFVWPFFALALGCYSELDCI</sequence>
<dbReference type="AlphaFoldDB" id="A0AB39X932"/>
<evidence type="ECO:0000256" key="1">
    <source>
        <dbReference type="SAM" id="Phobius"/>
    </source>
</evidence>